<evidence type="ECO:0000256" key="13">
    <source>
        <dbReference type="ARBA" id="ARBA00023136"/>
    </source>
</evidence>
<comment type="cofactor">
    <cofactor evidence="1 19">
        <name>Mg(2+)</name>
        <dbReference type="ChEBI" id="CHEBI:18420"/>
    </cofactor>
</comment>
<feature type="transmembrane region" description="Helical" evidence="19">
    <location>
        <begin position="174"/>
        <end position="205"/>
    </location>
</feature>
<dbReference type="OrthoDB" id="9794626at2"/>
<comment type="similarity">
    <text evidence="4 19">Belongs to the CobS family.</text>
</comment>
<dbReference type="EC" id="2.7.8.26" evidence="5 19"/>
<evidence type="ECO:0000256" key="1">
    <source>
        <dbReference type="ARBA" id="ARBA00001946"/>
    </source>
</evidence>
<proteinExistence type="inferred from homology"/>
<dbReference type="Pfam" id="PF02654">
    <property type="entry name" value="CobS"/>
    <property type="match status" value="1"/>
</dbReference>
<evidence type="ECO:0000256" key="17">
    <source>
        <dbReference type="ARBA" id="ARBA00048623"/>
    </source>
</evidence>
<evidence type="ECO:0000256" key="6">
    <source>
        <dbReference type="ARBA" id="ARBA00015850"/>
    </source>
</evidence>
<dbReference type="NCBIfam" id="TIGR00317">
    <property type="entry name" value="cobS"/>
    <property type="match status" value="1"/>
</dbReference>
<dbReference type="GO" id="GO:0005886">
    <property type="term" value="C:plasma membrane"/>
    <property type="evidence" value="ECO:0007669"/>
    <property type="project" value="UniProtKB-SubCell"/>
</dbReference>
<comment type="subcellular location">
    <subcellularLocation>
        <location evidence="2 19">Cell membrane</location>
        <topology evidence="2 19">Multi-pass membrane protein</topology>
    </subcellularLocation>
</comment>
<keyword evidence="21" id="KW-1185">Reference proteome</keyword>
<dbReference type="AlphaFoldDB" id="A0A1I6JBN0"/>
<dbReference type="InterPro" id="IPR003805">
    <property type="entry name" value="CobS"/>
</dbReference>
<dbReference type="HAMAP" id="MF_00719">
    <property type="entry name" value="CobS"/>
    <property type="match status" value="1"/>
</dbReference>
<keyword evidence="9 19" id="KW-0808">Transferase</keyword>
<protein>
    <recommendedName>
        <fullName evidence="6 19">Adenosylcobinamide-GDP ribazoletransferase</fullName>
        <ecNumber evidence="5 19">2.7.8.26</ecNumber>
    </recommendedName>
    <alternativeName>
        <fullName evidence="16 19">Cobalamin synthase</fullName>
    </alternativeName>
    <alternativeName>
        <fullName evidence="15 19">Cobalamin-5'-phosphate synthase</fullName>
    </alternativeName>
</protein>
<evidence type="ECO:0000256" key="4">
    <source>
        <dbReference type="ARBA" id="ARBA00010561"/>
    </source>
</evidence>
<evidence type="ECO:0000256" key="9">
    <source>
        <dbReference type="ARBA" id="ARBA00022679"/>
    </source>
</evidence>
<gene>
    <name evidence="19" type="primary">cobS</name>
    <name evidence="20" type="ORF">SAMN05192580_0067</name>
</gene>
<evidence type="ECO:0000256" key="18">
    <source>
        <dbReference type="ARBA" id="ARBA00049504"/>
    </source>
</evidence>
<evidence type="ECO:0000256" key="3">
    <source>
        <dbReference type="ARBA" id="ARBA00004663"/>
    </source>
</evidence>
<keyword evidence="10 19" id="KW-0812">Transmembrane</keyword>
<comment type="catalytic activity">
    <reaction evidence="18 19">
        <text>alpha-ribazole 5'-phosphate + adenosylcob(III)inamide-GDP = adenosylcob(III)alamin 5'-phosphate + GMP + H(+)</text>
        <dbReference type="Rhea" id="RHEA:23560"/>
        <dbReference type="ChEBI" id="CHEBI:15378"/>
        <dbReference type="ChEBI" id="CHEBI:57918"/>
        <dbReference type="ChEBI" id="CHEBI:58115"/>
        <dbReference type="ChEBI" id="CHEBI:60487"/>
        <dbReference type="ChEBI" id="CHEBI:60493"/>
        <dbReference type="EC" id="2.7.8.26"/>
    </reaction>
</comment>
<evidence type="ECO:0000313" key="20">
    <source>
        <dbReference type="EMBL" id="SFR76346.1"/>
    </source>
</evidence>
<keyword evidence="7 19" id="KW-1003">Cell membrane</keyword>
<dbReference type="EMBL" id="FOZG01000001">
    <property type="protein sequence ID" value="SFR76346.1"/>
    <property type="molecule type" value="Genomic_DNA"/>
</dbReference>
<keyword evidence="12 19" id="KW-1133">Transmembrane helix</keyword>
<comment type="function">
    <text evidence="14 19">Joins adenosylcobinamide-GDP and alpha-ribazole to generate adenosylcobalamin (Ado-cobalamin). Also synthesizes adenosylcobalamin 5'-phosphate from adenosylcobinamide-GDP and alpha-ribazole 5'-phosphate.</text>
</comment>
<feature type="transmembrane region" description="Helical" evidence="19">
    <location>
        <begin position="57"/>
        <end position="76"/>
    </location>
</feature>
<accession>A0A1I6JBN0</accession>
<evidence type="ECO:0000256" key="7">
    <source>
        <dbReference type="ARBA" id="ARBA00022475"/>
    </source>
</evidence>
<name>A0A1I6JBN0_9SPHN</name>
<dbReference type="Proteomes" id="UP000198824">
    <property type="component" value="Unassembled WGS sequence"/>
</dbReference>
<dbReference type="GO" id="GO:0051073">
    <property type="term" value="F:adenosylcobinamide-GDP ribazoletransferase activity"/>
    <property type="evidence" value="ECO:0007669"/>
    <property type="project" value="UniProtKB-UniRule"/>
</dbReference>
<dbReference type="GO" id="GO:0008818">
    <property type="term" value="F:cobalamin 5'-phosphate synthase activity"/>
    <property type="evidence" value="ECO:0007669"/>
    <property type="project" value="UniProtKB-UniRule"/>
</dbReference>
<evidence type="ECO:0000256" key="2">
    <source>
        <dbReference type="ARBA" id="ARBA00004651"/>
    </source>
</evidence>
<evidence type="ECO:0000256" key="5">
    <source>
        <dbReference type="ARBA" id="ARBA00013200"/>
    </source>
</evidence>
<organism evidence="20 21">
    <name type="scientific">Sphingomonas jatrophae</name>
    <dbReference type="NCBI Taxonomy" id="1166337"/>
    <lineage>
        <taxon>Bacteria</taxon>
        <taxon>Pseudomonadati</taxon>
        <taxon>Pseudomonadota</taxon>
        <taxon>Alphaproteobacteria</taxon>
        <taxon>Sphingomonadales</taxon>
        <taxon>Sphingomonadaceae</taxon>
        <taxon>Sphingomonas</taxon>
    </lineage>
</organism>
<feature type="transmembrane region" description="Helical" evidence="19">
    <location>
        <begin position="105"/>
        <end position="128"/>
    </location>
</feature>
<evidence type="ECO:0000256" key="12">
    <source>
        <dbReference type="ARBA" id="ARBA00022989"/>
    </source>
</evidence>
<dbReference type="PANTHER" id="PTHR34148">
    <property type="entry name" value="ADENOSYLCOBINAMIDE-GDP RIBAZOLETRANSFERASE"/>
    <property type="match status" value="1"/>
</dbReference>
<dbReference type="UniPathway" id="UPA00148">
    <property type="reaction ID" value="UER00238"/>
</dbReference>
<evidence type="ECO:0000256" key="14">
    <source>
        <dbReference type="ARBA" id="ARBA00025228"/>
    </source>
</evidence>
<sequence length="236" mass="24144">MRRLALAFAFLTRLPMPPVTPRDGDFAAAVRLYPLVGAALGLLVAGAGWAGAQIDPWLGALAALVVWVWLTGALHLDGLGDLADGLGAAHGNRDRLLAVMADPHAGSFAVVAITLQLAAKLIALHLLLPHGWPAVLAIPAAARIGPLVWARLLPPLKAEGLGAAITGAVRARDLIGWGLLLAAACVAVPALLATPLLILGLAAWVRRRLGGMTGDVHGAGIELTETGLLLVAATLV</sequence>
<feature type="transmembrane region" description="Helical" evidence="19">
    <location>
        <begin position="31"/>
        <end position="50"/>
    </location>
</feature>
<dbReference type="STRING" id="1166337.SAMN05192580_0067"/>
<reference evidence="20 21" key="1">
    <citation type="submission" date="2016-10" db="EMBL/GenBank/DDBJ databases">
        <authorList>
            <person name="de Groot N.N."/>
        </authorList>
    </citation>
    <scope>NUCLEOTIDE SEQUENCE [LARGE SCALE GENOMIC DNA]</scope>
    <source>
        <strain evidence="20 21">S5-249</strain>
    </source>
</reference>
<evidence type="ECO:0000313" key="21">
    <source>
        <dbReference type="Proteomes" id="UP000198824"/>
    </source>
</evidence>
<evidence type="ECO:0000256" key="11">
    <source>
        <dbReference type="ARBA" id="ARBA00022842"/>
    </source>
</evidence>
<evidence type="ECO:0000256" key="10">
    <source>
        <dbReference type="ARBA" id="ARBA00022692"/>
    </source>
</evidence>
<evidence type="ECO:0000256" key="16">
    <source>
        <dbReference type="ARBA" id="ARBA00032853"/>
    </source>
</evidence>
<evidence type="ECO:0000256" key="19">
    <source>
        <dbReference type="HAMAP-Rule" id="MF_00719"/>
    </source>
</evidence>
<keyword evidence="11 19" id="KW-0460">Magnesium</keyword>
<dbReference type="RefSeq" id="WP_093313504.1">
    <property type="nucleotide sequence ID" value="NZ_FOZG01000001.1"/>
</dbReference>
<evidence type="ECO:0000256" key="8">
    <source>
        <dbReference type="ARBA" id="ARBA00022573"/>
    </source>
</evidence>
<dbReference type="GO" id="GO:0009236">
    <property type="term" value="P:cobalamin biosynthetic process"/>
    <property type="evidence" value="ECO:0007669"/>
    <property type="project" value="UniProtKB-UniRule"/>
</dbReference>
<keyword evidence="8 19" id="KW-0169">Cobalamin biosynthesis</keyword>
<comment type="pathway">
    <text evidence="3 19">Cofactor biosynthesis; adenosylcobalamin biosynthesis; adenosylcobalamin from cob(II)yrinate a,c-diamide: step 7/7.</text>
</comment>
<dbReference type="PANTHER" id="PTHR34148:SF1">
    <property type="entry name" value="ADENOSYLCOBINAMIDE-GDP RIBAZOLETRANSFERASE"/>
    <property type="match status" value="1"/>
</dbReference>
<keyword evidence="13 19" id="KW-0472">Membrane</keyword>
<evidence type="ECO:0000256" key="15">
    <source>
        <dbReference type="ARBA" id="ARBA00032605"/>
    </source>
</evidence>
<comment type="catalytic activity">
    <reaction evidence="17 19">
        <text>alpha-ribazole + adenosylcob(III)inamide-GDP = adenosylcob(III)alamin + GMP + H(+)</text>
        <dbReference type="Rhea" id="RHEA:16049"/>
        <dbReference type="ChEBI" id="CHEBI:10329"/>
        <dbReference type="ChEBI" id="CHEBI:15378"/>
        <dbReference type="ChEBI" id="CHEBI:18408"/>
        <dbReference type="ChEBI" id="CHEBI:58115"/>
        <dbReference type="ChEBI" id="CHEBI:60487"/>
        <dbReference type="EC" id="2.7.8.26"/>
    </reaction>
</comment>